<reference evidence="10 11" key="1">
    <citation type="submission" date="2023-03" db="EMBL/GenBank/DDBJ databases">
        <title>High-quality genome of Scylla paramamosain provides insights in environmental adaptation.</title>
        <authorList>
            <person name="Zhang L."/>
        </authorList>
    </citation>
    <scope>NUCLEOTIDE SEQUENCE [LARGE SCALE GENOMIC DNA]</scope>
    <source>
        <strain evidence="10">LZ_2023a</strain>
        <tissue evidence="10">Muscle</tissue>
    </source>
</reference>
<dbReference type="PANTHER" id="PTHR13373:SF21">
    <property type="entry name" value="NUCLEAR PORE COMPLEX PROTEIN NUP85"/>
    <property type="match status" value="1"/>
</dbReference>
<evidence type="ECO:0000313" key="11">
    <source>
        <dbReference type="Proteomes" id="UP001487740"/>
    </source>
</evidence>
<evidence type="ECO:0000256" key="8">
    <source>
        <dbReference type="ARBA" id="ARBA00023242"/>
    </source>
</evidence>
<comment type="function">
    <text evidence="9">Functions as a component of the nuclear pore complex (NPC).</text>
</comment>
<evidence type="ECO:0000256" key="5">
    <source>
        <dbReference type="ARBA" id="ARBA00022927"/>
    </source>
</evidence>
<protein>
    <recommendedName>
        <fullName evidence="9">Nuclear pore complex protein Nup85</fullName>
    </recommendedName>
</protein>
<evidence type="ECO:0000256" key="6">
    <source>
        <dbReference type="ARBA" id="ARBA00023010"/>
    </source>
</evidence>
<dbReference type="Pfam" id="PF07575">
    <property type="entry name" value="Nucleopor_Nup85"/>
    <property type="match status" value="1"/>
</dbReference>
<dbReference type="Proteomes" id="UP001487740">
    <property type="component" value="Unassembled WGS sequence"/>
</dbReference>
<dbReference type="GO" id="GO:0017056">
    <property type="term" value="F:structural constituent of nuclear pore"/>
    <property type="evidence" value="ECO:0007669"/>
    <property type="project" value="TreeGrafter"/>
</dbReference>
<evidence type="ECO:0000256" key="1">
    <source>
        <dbReference type="ARBA" id="ARBA00004567"/>
    </source>
</evidence>
<evidence type="ECO:0000256" key="9">
    <source>
        <dbReference type="RuleBase" id="RU365073"/>
    </source>
</evidence>
<dbReference type="EMBL" id="JARAKH010000025">
    <property type="protein sequence ID" value="KAK8390316.1"/>
    <property type="molecule type" value="Genomic_DNA"/>
</dbReference>
<evidence type="ECO:0000256" key="3">
    <source>
        <dbReference type="ARBA" id="ARBA00022448"/>
    </source>
</evidence>
<dbReference type="GO" id="GO:0006406">
    <property type="term" value="P:mRNA export from nucleus"/>
    <property type="evidence" value="ECO:0007669"/>
    <property type="project" value="TreeGrafter"/>
</dbReference>
<proteinExistence type="inferred from homology"/>
<dbReference type="AlphaFoldDB" id="A0AAW0TS42"/>
<dbReference type="GO" id="GO:0031080">
    <property type="term" value="C:nuclear pore outer ring"/>
    <property type="evidence" value="ECO:0007669"/>
    <property type="project" value="TreeGrafter"/>
</dbReference>
<dbReference type="PANTHER" id="PTHR13373">
    <property type="entry name" value="FROUNT PROTEIN-RELATED"/>
    <property type="match status" value="1"/>
</dbReference>
<keyword evidence="7 9" id="KW-0906">Nuclear pore complex</keyword>
<dbReference type="GO" id="GO:0045893">
    <property type="term" value="P:positive regulation of DNA-templated transcription"/>
    <property type="evidence" value="ECO:0007669"/>
    <property type="project" value="TreeGrafter"/>
</dbReference>
<dbReference type="GO" id="GO:0006606">
    <property type="term" value="P:protein import into nucleus"/>
    <property type="evidence" value="ECO:0007669"/>
    <property type="project" value="TreeGrafter"/>
</dbReference>
<keyword evidence="4 9" id="KW-0509">mRNA transport</keyword>
<keyword evidence="8 9" id="KW-0539">Nucleus</keyword>
<keyword evidence="3 9" id="KW-0813">Transport</keyword>
<name>A0AAW0TS42_SCYPA</name>
<gene>
    <name evidence="10" type="ORF">O3P69_010179</name>
</gene>
<organism evidence="10 11">
    <name type="scientific">Scylla paramamosain</name>
    <name type="common">Mud crab</name>
    <dbReference type="NCBI Taxonomy" id="85552"/>
    <lineage>
        <taxon>Eukaryota</taxon>
        <taxon>Metazoa</taxon>
        <taxon>Ecdysozoa</taxon>
        <taxon>Arthropoda</taxon>
        <taxon>Crustacea</taxon>
        <taxon>Multicrustacea</taxon>
        <taxon>Malacostraca</taxon>
        <taxon>Eumalacostraca</taxon>
        <taxon>Eucarida</taxon>
        <taxon>Decapoda</taxon>
        <taxon>Pleocyemata</taxon>
        <taxon>Brachyura</taxon>
        <taxon>Eubrachyura</taxon>
        <taxon>Portunoidea</taxon>
        <taxon>Portunidae</taxon>
        <taxon>Portuninae</taxon>
        <taxon>Scylla</taxon>
    </lineage>
</organism>
<evidence type="ECO:0000313" key="10">
    <source>
        <dbReference type="EMBL" id="KAK8390316.1"/>
    </source>
</evidence>
<comment type="similarity">
    <text evidence="2 9">Belongs to the nucleoporin Nup85 family.</text>
</comment>
<keyword evidence="5 9" id="KW-0653">Protein transport</keyword>
<sequence length="660" mass="75417">MDPSNDTAQTWQTIPDSMMNGRMCGKTFSLGSIMLFPQQEHTNYTDMASESGAQRTVKMYQLEPSSWLWGRQARKLINESVGTFLSLQTAITEAEPDRHNAVLVKKCREYRSIIQACQQDTKNLQQANENEKQNGKEPSTQEDLIILQDILYKMELILSLVELLFIDTMSDGHLLNQLVKWIQLHFPQHERKKGVVLESDRPHLHPDYWNTVYGSVLQGKLDDARLILSNHPSADTDPFLSIDELLRKMPFFQVYGGVSVGDFEARWQHWQSECERRLEEGHFASSHNLQAICKILCGDLETISKLMNLMDTWYHLMVSTLLFTKPTVKLFHLSNASQDAILRMQDQQVITALDHVLLAAMEADMYQVIKECQQVMDNPWFTTHLTDLLYHTVQHKGKHQVLPPLREYLLLDYAEMLAGHSSLWQVALLYLDHCGPRGMAMAQEALQRLPITSDSCAQKIIQMASEREFEGVVVSVCRVMGRRALSQGRLGAAIWWGMRSKDAAFTSHVAHQILHKYMSDGHFESSTLLDHLGPAMLLSDTLTFLGKYREFHVMYQEGRYEEAAALLVSLISSKLAPEYFWPVLLLDALPLLKAKEPVISSEQTYELMYILDTLTNTTRDKDQTKNEAAHVSFLDKEKEIRVALTHNLAQAIIHEGTVEN</sequence>
<comment type="caution">
    <text evidence="10">The sequence shown here is derived from an EMBL/GenBank/DDBJ whole genome shotgun (WGS) entry which is preliminary data.</text>
</comment>
<keyword evidence="11" id="KW-1185">Reference proteome</keyword>
<keyword evidence="6 9" id="KW-0811">Translocation</keyword>
<comment type="subunit">
    <text evidence="9">Component of the nuclear pore complex (NPC).</text>
</comment>
<dbReference type="InterPro" id="IPR011502">
    <property type="entry name" value="Nucleoporin_Nup85"/>
</dbReference>
<dbReference type="GO" id="GO:0031965">
    <property type="term" value="C:nuclear membrane"/>
    <property type="evidence" value="ECO:0007669"/>
    <property type="project" value="UniProtKB-UniRule"/>
</dbReference>
<accession>A0AAW0TS42</accession>
<evidence type="ECO:0000256" key="7">
    <source>
        <dbReference type="ARBA" id="ARBA00023132"/>
    </source>
</evidence>
<evidence type="ECO:0000256" key="2">
    <source>
        <dbReference type="ARBA" id="ARBA00005573"/>
    </source>
</evidence>
<comment type="subcellular location">
    <subcellularLocation>
        <location evidence="1 9">Nucleus</location>
        <location evidence="1 9">Nuclear pore complex</location>
    </subcellularLocation>
</comment>
<evidence type="ECO:0000256" key="4">
    <source>
        <dbReference type="ARBA" id="ARBA00022816"/>
    </source>
</evidence>
<keyword evidence="9" id="KW-0472">Membrane</keyword>